<dbReference type="VEuPathDB" id="FungiDB:FOZG_11313"/>
<proteinExistence type="predicted"/>
<dbReference type="VEuPathDB" id="FungiDB:FOC1_g10001425"/>
<organism evidence="1 2">
    <name type="scientific">Fusarium oxysporum</name>
    <name type="common">Fusarium vascular wilt</name>
    <dbReference type="NCBI Taxonomy" id="5507"/>
    <lineage>
        <taxon>Eukaryota</taxon>
        <taxon>Fungi</taxon>
        <taxon>Dikarya</taxon>
        <taxon>Ascomycota</taxon>
        <taxon>Pezizomycotina</taxon>
        <taxon>Sordariomycetes</taxon>
        <taxon>Hypocreomycetidae</taxon>
        <taxon>Hypocreales</taxon>
        <taxon>Nectriaceae</taxon>
        <taxon>Fusarium</taxon>
        <taxon>Fusarium oxysporum species complex</taxon>
    </lineage>
</organism>
<dbReference type="VEuPathDB" id="FungiDB:HZS61_008580"/>
<gene>
    <name evidence="1" type="ORF">FRV6_15334</name>
</gene>
<dbReference type="VEuPathDB" id="FungiDB:FOIG_04433"/>
<dbReference type="VEuPathDB" id="FungiDB:FOMG_17752"/>
<name>A0A2H3U745_FUSOX</name>
<dbReference type="VEuPathDB" id="FungiDB:FOXG_17117"/>
<evidence type="ECO:0000313" key="2">
    <source>
        <dbReference type="Proteomes" id="UP000219369"/>
    </source>
</evidence>
<protein>
    <submittedName>
        <fullName evidence="1">Uncharacterized protein</fullName>
    </submittedName>
</protein>
<accession>A0A2H3U745</accession>
<dbReference type="EMBL" id="FMJY01000009">
    <property type="protein sequence ID" value="SCO91206.1"/>
    <property type="molecule type" value="Genomic_DNA"/>
</dbReference>
<dbReference type="AlphaFoldDB" id="A0A2H3U745"/>
<dbReference type="OrthoDB" id="5071324at2759"/>
<sequence length="391" mass="44700">MASERQFADEHARIKNLVIWYNDASDSDNVASAIAIMKFYGNRADTKVLEKALQPEYEVPENSKLHALLAGWDQATCMAQASADYPIQIYFDLESLKTLKSPVNLRLHRQDELFLRSEKEIKEFEDAMSIPNPAHRIQCIRDWYDACTGRARSRPENQHNAVDALDIDCICDWIKKAKEVRLFGGASLDFLRRLILKGVAHKIRCHLQVGTYDLSSNLFPYQFNIALNPGAAEFVFGHYEEFREFTVIASQTAQSVKYRLMSLESDFSLFGKRILGYNMGKTPLEIAKGDATLDSKPSQHKLGMPDLTMIIIHLRPDLIKCRTKFVGISDRSDGMIYKRKRSGIKSYEMKEKSSLDMDLPDIFAILAAERRTKVAFARFERYCSGLLARFI</sequence>
<evidence type="ECO:0000313" key="1">
    <source>
        <dbReference type="EMBL" id="SCO91206.1"/>
    </source>
</evidence>
<reference evidence="2" key="1">
    <citation type="submission" date="2016-09" db="EMBL/GenBank/DDBJ databases">
        <authorList>
            <person name="Guldener U."/>
        </authorList>
    </citation>
    <scope>NUCLEOTIDE SEQUENCE [LARGE SCALE GENOMIC DNA]</scope>
    <source>
        <strain evidence="2">V64-1</strain>
    </source>
</reference>
<dbReference type="Proteomes" id="UP000219369">
    <property type="component" value="Unassembled WGS sequence"/>
</dbReference>
<dbReference type="VEuPathDB" id="FungiDB:FOC4_g10006055"/>